<accession>L8X646</accession>
<evidence type="ECO:0000313" key="3">
    <source>
        <dbReference type="Proteomes" id="UP000011668"/>
    </source>
</evidence>
<proteinExistence type="predicted"/>
<dbReference type="EMBL" id="AFRT01000299">
    <property type="protein sequence ID" value="ELU44508.1"/>
    <property type="molecule type" value="Genomic_DNA"/>
</dbReference>
<evidence type="ECO:0000256" key="1">
    <source>
        <dbReference type="SAM" id="MobiDB-lite"/>
    </source>
</evidence>
<organism evidence="2 3">
    <name type="scientific">Thanatephorus cucumeris (strain AG1-IA)</name>
    <name type="common">Rice sheath blight fungus</name>
    <name type="synonym">Rhizoctonia solani</name>
    <dbReference type="NCBI Taxonomy" id="983506"/>
    <lineage>
        <taxon>Eukaryota</taxon>
        <taxon>Fungi</taxon>
        <taxon>Dikarya</taxon>
        <taxon>Basidiomycota</taxon>
        <taxon>Agaricomycotina</taxon>
        <taxon>Agaricomycetes</taxon>
        <taxon>Cantharellales</taxon>
        <taxon>Ceratobasidiaceae</taxon>
        <taxon>Rhizoctonia</taxon>
        <taxon>Rhizoctonia solani AG-1</taxon>
    </lineage>
</organism>
<comment type="caution">
    <text evidence="2">The sequence shown here is derived from an EMBL/GenBank/DDBJ whole genome shotgun (WGS) entry which is preliminary data.</text>
</comment>
<evidence type="ECO:0000313" key="2">
    <source>
        <dbReference type="EMBL" id="ELU44508.1"/>
    </source>
</evidence>
<name>L8X646_THACA</name>
<feature type="compositionally biased region" description="Polar residues" evidence="1">
    <location>
        <begin position="12"/>
        <end position="25"/>
    </location>
</feature>
<keyword evidence="3" id="KW-1185">Reference proteome</keyword>
<dbReference type="AlphaFoldDB" id="L8X646"/>
<dbReference type="Proteomes" id="UP000011668">
    <property type="component" value="Unassembled WGS sequence"/>
</dbReference>
<dbReference type="HOGENOM" id="CLU_1548651_0_0_1"/>
<sequence length="173" mass="19340">MMLDPAAYGEISGTQRTRPGRSSNYRLGSGSYTNIRYNMTPGRGNQGRIGAVFLLEISCDTRNRALGCRNPMQSMATCARQSAFESNRPILECDLSHYVCAVCNRIKEEIGLVLLTLPYVHGEPQSTENPHDTQILPGIRAPNRRIRNMMARRDELGMQIHGNIGLIFPPLYT</sequence>
<feature type="region of interest" description="Disordered" evidence="1">
    <location>
        <begin position="1"/>
        <end position="25"/>
    </location>
</feature>
<gene>
    <name evidence="2" type="ORF">AG1IA_01470</name>
</gene>
<reference evidence="2 3" key="1">
    <citation type="journal article" date="2013" name="Nat. Commun.">
        <title>The evolution and pathogenic mechanisms of the rice sheath blight pathogen.</title>
        <authorList>
            <person name="Zheng A."/>
            <person name="Lin R."/>
            <person name="Xu L."/>
            <person name="Qin P."/>
            <person name="Tang C."/>
            <person name="Ai P."/>
            <person name="Zhang D."/>
            <person name="Liu Y."/>
            <person name="Sun Z."/>
            <person name="Feng H."/>
            <person name="Wang Y."/>
            <person name="Chen Y."/>
            <person name="Liang X."/>
            <person name="Fu R."/>
            <person name="Li Q."/>
            <person name="Zhang J."/>
            <person name="Yu X."/>
            <person name="Xie Z."/>
            <person name="Ding L."/>
            <person name="Guan P."/>
            <person name="Tang J."/>
            <person name="Liang Y."/>
            <person name="Wang S."/>
            <person name="Deng Q."/>
            <person name="Li S."/>
            <person name="Zhu J."/>
            <person name="Wang L."/>
            <person name="Liu H."/>
            <person name="Li P."/>
        </authorList>
    </citation>
    <scope>NUCLEOTIDE SEQUENCE [LARGE SCALE GENOMIC DNA]</scope>
    <source>
        <strain evidence="3">AG-1 IA</strain>
    </source>
</reference>
<protein>
    <submittedName>
        <fullName evidence="2">Uncharacterized protein</fullName>
    </submittedName>
</protein>